<dbReference type="Gene3D" id="6.10.250.3440">
    <property type="match status" value="1"/>
</dbReference>
<dbReference type="Pfam" id="PF09812">
    <property type="entry name" value="MRP-L28"/>
    <property type="match status" value="1"/>
</dbReference>
<name>A0A8I2YYE4_9AGAM</name>
<dbReference type="GO" id="GO:0005840">
    <property type="term" value="C:ribosome"/>
    <property type="evidence" value="ECO:0007669"/>
    <property type="project" value="UniProtKB-KW"/>
</dbReference>
<feature type="compositionally biased region" description="Basic and acidic residues" evidence="8">
    <location>
        <begin position="161"/>
        <end position="173"/>
    </location>
</feature>
<reference evidence="9" key="1">
    <citation type="submission" date="2021-03" db="EMBL/GenBank/DDBJ databases">
        <title>Evolutionary innovations through gain and loss of genes in the ectomycorrhizal Boletales.</title>
        <authorList>
            <person name="Wu G."/>
            <person name="Miyauchi S."/>
            <person name="Morin E."/>
            <person name="Yang Z.-L."/>
            <person name="Xu J."/>
            <person name="Martin F.M."/>
        </authorList>
    </citation>
    <scope>NUCLEOTIDE SEQUENCE</scope>
    <source>
        <strain evidence="9">BR01</strain>
    </source>
</reference>
<sequence>MSMLLRCRSLLRASHSVRHAATNAQVTDPANTQREVIRRMLYPPNIRSGPSPTGTWRPDVARALQRAIPSVQAHNTVERAWKLYQRHLRKKRDEELQRKFECMRRAMQELEVIDPALFREANRREDPRARSAAEVEMLKTCSNAEKRAIESRVRGLFPREVKVPTDTPSKEGWPHQWKPFNRPL</sequence>
<evidence type="ECO:0000256" key="3">
    <source>
        <dbReference type="ARBA" id="ARBA00022946"/>
    </source>
</evidence>
<feature type="region of interest" description="Disordered" evidence="8">
    <location>
        <begin position="161"/>
        <end position="184"/>
    </location>
</feature>
<comment type="similarity">
    <text evidence="2">Belongs to the mitochondrion-specific ribosomal protein mL40 family.</text>
</comment>
<evidence type="ECO:0000256" key="4">
    <source>
        <dbReference type="ARBA" id="ARBA00022980"/>
    </source>
</evidence>
<keyword evidence="4" id="KW-0689">Ribosomal protein</keyword>
<evidence type="ECO:0000313" key="10">
    <source>
        <dbReference type="Proteomes" id="UP000683000"/>
    </source>
</evidence>
<dbReference type="Proteomes" id="UP000683000">
    <property type="component" value="Unassembled WGS sequence"/>
</dbReference>
<evidence type="ECO:0000256" key="1">
    <source>
        <dbReference type="ARBA" id="ARBA00004173"/>
    </source>
</evidence>
<protein>
    <recommendedName>
        <fullName evidence="7">Large ribosomal subunit protein mL40</fullName>
    </recommendedName>
</protein>
<dbReference type="PANTHER" id="PTHR39150">
    <property type="entry name" value="54S RIBOSOMAL PROTEIN L28, MITOCHONDRIAL"/>
    <property type="match status" value="1"/>
</dbReference>
<evidence type="ECO:0000313" key="9">
    <source>
        <dbReference type="EMBL" id="KAG6380816.1"/>
    </source>
</evidence>
<evidence type="ECO:0000256" key="8">
    <source>
        <dbReference type="SAM" id="MobiDB-lite"/>
    </source>
</evidence>
<gene>
    <name evidence="9" type="ORF">JVT61DRAFT_5200</name>
</gene>
<dbReference type="GO" id="GO:1990904">
    <property type="term" value="C:ribonucleoprotein complex"/>
    <property type="evidence" value="ECO:0007669"/>
    <property type="project" value="UniProtKB-KW"/>
</dbReference>
<dbReference type="AlphaFoldDB" id="A0A8I2YYE4"/>
<dbReference type="GO" id="GO:0005739">
    <property type="term" value="C:mitochondrion"/>
    <property type="evidence" value="ECO:0007669"/>
    <property type="project" value="UniProtKB-SubCell"/>
</dbReference>
<keyword evidence="10" id="KW-1185">Reference proteome</keyword>
<dbReference type="PANTHER" id="PTHR39150:SF1">
    <property type="entry name" value="LARGE RIBOSOMAL SUBUNIT PROTEIN ML40"/>
    <property type="match status" value="1"/>
</dbReference>
<keyword evidence="5" id="KW-0496">Mitochondrion</keyword>
<dbReference type="InterPro" id="IPR019192">
    <property type="entry name" value="Ribosomal_mL40"/>
</dbReference>
<accession>A0A8I2YYE4</accession>
<dbReference type="GO" id="GO:0032543">
    <property type="term" value="P:mitochondrial translation"/>
    <property type="evidence" value="ECO:0007669"/>
    <property type="project" value="InterPro"/>
</dbReference>
<dbReference type="OrthoDB" id="2098203at2759"/>
<dbReference type="EMBL" id="JAGFBS010000002">
    <property type="protein sequence ID" value="KAG6380816.1"/>
    <property type="molecule type" value="Genomic_DNA"/>
</dbReference>
<evidence type="ECO:0000256" key="2">
    <source>
        <dbReference type="ARBA" id="ARBA00009360"/>
    </source>
</evidence>
<proteinExistence type="inferred from homology"/>
<organism evidence="9 10">
    <name type="scientific">Boletus reticuloceps</name>
    <dbReference type="NCBI Taxonomy" id="495285"/>
    <lineage>
        <taxon>Eukaryota</taxon>
        <taxon>Fungi</taxon>
        <taxon>Dikarya</taxon>
        <taxon>Basidiomycota</taxon>
        <taxon>Agaricomycotina</taxon>
        <taxon>Agaricomycetes</taxon>
        <taxon>Agaricomycetidae</taxon>
        <taxon>Boletales</taxon>
        <taxon>Boletineae</taxon>
        <taxon>Boletaceae</taxon>
        <taxon>Boletoideae</taxon>
        <taxon>Boletus</taxon>
    </lineage>
</organism>
<comment type="subcellular location">
    <subcellularLocation>
        <location evidence="1">Mitochondrion</location>
    </subcellularLocation>
</comment>
<evidence type="ECO:0000256" key="6">
    <source>
        <dbReference type="ARBA" id="ARBA00023274"/>
    </source>
</evidence>
<keyword evidence="6" id="KW-0687">Ribonucleoprotein</keyword>
<keyword evidence="3" id="KW-0809">Transit peptide</keyword>
<evidence type="ECO:0000256" key="5">
    <source>
        <dbReference type="ARBA" id="ARBA00023128"/>
    </source>
</evidence>
<dbReference type="GO" id="GO:0003735">
    <property type="term" value="F:structural constituent of ribosome"/>
    <property type="evidence" value="ECO:0007669"/>
    <property type="project" value="InterPro"/>
</dbReference>
<comment type="caution">
    <text evidence="9">The sequence shown here is derived from an EMBL/GenBank/DDBJ whole genome shotgun (WGS) entry which is preliminary data.</text>
</comment>
<dbReference type="InterPro" id="IPR042831">
    <property type="entry name" value="Ribosomal_mL40_fung"/>
</dbReference>
<evidence type="ECO:0000256" key="7">
    <source>
        <dbReference type="ARBA" id="ARBA00035192"/>
    </source>
</evidence>